<keyword evidence="2" id="KW-1185">Reference proteome</keyword>
<accession>A0ABR1ZPT0</accession>
<reference evidence="1 2" key="1">
    <citation type="journal article" date="2024" name="G3 (Bethesda)">
        <title>Genome assembly of Hibiscus sabdariffa L. provides insights into metabolisms of medicinal natural products.</title>
        <authorList>
            <person name="Kim T."/>
        </authorList>
    </citation>
    <scope>NUCLEOTIDE SEQUENCE [LARGE SCALE GENOMIC DNA]</scope>
    <source>
        <strain evidence="1">TK-2024</strain>
        <tissue evidence="1">Old leaves</tissue>
    </source>
</reference>
<dbReference type="EMBL" id="JBBPBN010000746">
    <property type="protein sequence ID" value="KAK8482694.1"/>
    <property type="molecule type" value="Genomic_DNA"/>
</dbReference>
<name>A0ABR1ZPT0_9ROSI</name>
<comment type="caution">
    <text evidence="1">The sequence shown here is derived from an EMBL/GenBank/DDBJ whole genome shotgun (WGS) entry which is preliminary data.</text>
</comment>
<protein>
    <submittedName>
        <fullName evidence="1">Uncharacterized protein</fullName>
    </submittedName>
</protein>
<evidence type="ECO:0000313" key="2">
    <source>
        <dbReference type="Proteomes" id="UP001396334"/>
    </source>
</evidence>
<evidence type="ECO:0000313" key="1">
    <source>
        <dbReference type="EMBL" id="KAK8482694.1"/>
    </source>
</evidence>
<gene>
    <name evidence="1" type="ORF">V6N11_069412</name>
</gene>
<dbReference type="Proteomes" id="UP001396334">
    <property type="component" value="Unassembled WGS sequence"/>
</dbReference>
<organism evidence="1 2">
    <name type="scientific">Hibiscus sabdariffa</name>
    <name type="common">roselle</name>
    <dbReference type="NCBI Taxonomy" id="183260"/>
    <lineage>
        <taxon>Eukaryota</taxon>
        <taxon>Viridiplantae</taxon>
        <taxon>Streptophyta</taxon>
        <taxon>Embryophyta</taxon>
        <taxon>Tracheophyta</taxon>
        <taxon>Spermatophyta</taxon>
        <taxon>Magnoliopsida</taxon>
        <taxon>eudicotyledons</taxon>
        <taxon>Gunneridae</taxon>
        <taxon>Pentapetalae</taxon>
        <taxon>rosids</taxon>
        <taxon>malvids</taxon>
        <taxon>Malvales</taxon>
        <taxon>Malvaceae</taxon>
        <taxon>Malvoideae</taxon>
        <taxon>Hibiscus</taxon>
    </lineage>
</organism>
<sequence>MHVTTPVKHAVNIPTMHVTSGNACRRDRHVRAARQDRGTSSWRGGPSLHATVPVSCSLSCRNPAARQNHAVCRLILPTKSFHKNGLNWICVLISGSKTAVSGEAAAAAKASSLINNGERSPRRACQALRSWNHFGLQEVEVEPVSKYVTDSDRRSEHQGGSLMVVVALFALSSSLISLPDPWVTKLEFSCIPATFKSDFVGARQALQGG</sequence>
<proteinExistence type="predicted"/>